<dbReference type="EC" id="2.7.13.3" evidence="2"/>
<evidence type="ECO:0000256" key="3">
    <source>
        <dbReference type="ARBA" id="ARBA00022553"/>
    </source>
</evidence>
<organism evidence="9">
    <name type="scientific">Schaalia odontolytica</name>
    <dbReference type="NCBI Taxonomy" id="1660"/>
    <lineage>
        <taxon>Bacteria</taxon>
        <taxon>Bacillati</taxon>
        <taxon>Actinomycetota</taxon>
        <taxon>Actinomycetes</taxon>
        <taxon>Actinomycetales</taxon>
        <taxon>Actinomycetaceae</taxon>
        <taxon>Schaalia</taxon>
    </lineage>
</organism>
<name>A0A6N2SY28_9ACTO</name>
<dbReference type="PANTHER" id="PTHR41523">
    <property type="entry name" value="TWO-COMPONENT SYSTEM SENSOR PROTEIN"/>
    <property type="match status" value="1"/>
</dbReference>
<dbReference type="GO" id="GO:0005524">
    <property type="term" value="F:ATP binding"/>
    <property type="evidence" value="ECO:0007669"/>
    <property type="project" value="UniProtKB-KW"/>
</dbReference>
<dbReference type="InterPro" id="IPR011102">
    <property type="entry name" value="Sig_transdc_His_kinase_HWE"/>
</dbReference>
<dbReference type="Pfam" id="PF07568">
    <property type="entry name" value="HisKA_2"/>
    <property type="match status" value="1"/>
</dbReference>
<dbReference type="EMBL" id="CACRSM010000002">
    <property type="protein sequence ID" value="VYS97872.1"/>
    <property type="molecule type" value="Genomic_DNA"/>
</dbReference>
<keyword evidence="6 9" id="KW-0418">Kinase</keyword>
<sequence length="485" mass="52513">MPTLTQIAESASATPIPTGAIELLHRLLEDWQVIADLAAADLVLWLPTDDDRFIAVESCRPSTSVTVHAEDPRGLYLPLAREAELRRAMETCEVVRPTAAHWAGTYSMMETCVPIPYQGEVVAVLTREANLSSPRSVQGFDTWTGEAADVLCEMISRGEYPYDSAPTITGHGVPRVQDGAILIDADGKVLQATPNATSCLRSLGIRESVLGEVLAQRITDVVSDSTIVEESLAVVVMGRAPWRVEVSVQGSTVTMRALPLFNGRKRLGAVILTRDLSELRRREQELMTKDATIREIHHRVKNNLQTVSALLRLQARRSDSESVQTALQEAERRVQAIATVHEALSQDVNEQVDFDEVARTIVRMAGTVASTDHSVDVVTTGEFGSLEAAQAQAMATVLNELVSNSVEHGLADKDGLVQVHAERNGSQLTVTVSDNGAGIQPGRAMTGLGTQIVSQMVRAELQGNIEWLPGAECGTTVVIRAHLNN</sequence>
<dbReference type="SMART" id="SM00911">
    <property type="entry name" value="HWE_HK"/>
    <property type="match status" value="1"/>
</dbReference>
<keyword evidence="5" id="KW-0547">Nucleotide-binding</keyword>
<dbReference type="Gene3D" id="3.30.450.280">
    <property type="entry name" value="GAF domain"/>
    <property type="match status" value="1"/>
</dbReference>
<evidence type="ECO:0000256" key="2">
    <source>
        <dbReference type="ARBA" id="ARBA00012438"/>
    </source>
</evidence>
<reference evidence="9" key="1">
    <citation type="submission" date="2019-11" db="EMBL/GenBank/DDBJ databases">
        <authorList>
            <person name="Feng L."/>
        </authorList>
    </citation>
    <scope>NUCLEOTIDE SEQUENCE</scope>
    <source>
        <strain evidence="9">AodontolyticusLFYP35</strain>
    </source>
</reference>
<proteinExistence type="predicted"/>
<dbReference type="Gene3D" id="3.30.450.20">
    <property type="entry name" value="PAS domain"/>
    <property type="match status" value="1"/>
</dbReference>
<dbReference type="Gene3D" id="3.30.565.10">
    <property type="entry name" value="Histidine kinase-like ATPase, C-terminal domain"/>
    <property type="match status" value="1"/>
</dbReference>
<dbReference type="AlphaFoldDB" id="A0A6N2SY28"/>
<gene>
    <name evidence="9" type="primary">pdtaS</name>
    <name evidence="9" type="ORF">AOLFYP35_01071</name>
</gene>
<dbReference type="InterPro" id="IPR003594">
    <property type="entry name" value="HATPase_dom"/>
</dbReference>
<evidence type="ECO:0000259" key="8">
    <source>
        <dbReference type="PROSITE" id="PS50109"/>
    </source>
</evidence>
<dbReference type="SUPFAM" id="SSF55874">
    <property type="entry name" value="ATPase domain of HSP90 chaperone/DNA topoisomerase II/histidine kinase"/>
    <property type="match status" value="1"/>
</dbReference>
<evidence type="ECO:0000256" key="1">
    <source>
        <dbReference type="ARBA" id="ARBA00000085"/>
    </source>
</evidence>
<evidence type="ECO:0000256" key="6">
    <source>
        <dbReference type="ARBA" id="ARBA00022777"/>
    </source>
</evidence>
<protein>
    <recommendedName>
        <fullName evidence="2">histidine kinase</fullName>
        <ecNumber evidence="2">2.7.13.3</ecNumber>
    </recommendedName>
</protein>
<dbReference type="Pfam" id="PF12282">
    <property type="entry name" value="GAF_PdtaS"/>
    <property type="match status" value="1"/>
</dbReference>
<keyword evidence="4 9" id="KW-0808">Transferase</keyword>
<comment type="catalytic activity">
    <reaction evidence="1">
        <text>ATP + protein L-histidine = ADP + protein N-phospho-L-histidine.</text>
        <dbReference type="EC" id="2.7.13.3"/>
    </reaction>
</comment>
<evidence type="ECO:0000256" key="7">
    <source>
        <dbReference type="ARBA" id="ARBA00022840"/>
    </source>
</evidence>
<dbReference type="InterPro" id="IPR011495">
    <property type="entry name" value="Sig_transdc_His_kin_sub2_dim/P"/>
</dbReference>
<dbReference type="PROSITE" id="PS50109">
    <property type="entry name" value="HIS_KIN"/>
    <property type="match status" value="1"/>
</dbReference>
<dbReference type="InterPro" id="IPR022066">
    <property type="entry name" value="PdtaS_GAF"/>
</dbReference>
<evidence type="ECO:0000256" key="4">
    <source>
        <dbReference type="ARBA" id="ARBA00022679"/>
    </source>
</evidence>
<dbReference type="Pfam" id="PF02518">
    <property type="entry name" value="HATPase_c"/>
    <property type="match status" value="1"/>
</dbReference>
<dbReference type="InterPro" id="IPR036890">
    <property type="entry name" value="HATPase_C_sf"/>
</dbReference>
<keyword evidence="3" id="KW-0597">Phosphoprotein</keyword>
<accession>A0A6N2SY28</accession>
<feature type="domain" description="Histidine kinase" evidence="8">
    <location>
        <begin position="295"/>
        <end position="485"/>
    </location>
</feature>
<keyword evidence="7" id="KW-0067">ATP-binding</keyword>
<dbReference type="GO" id="GO:0004673">
    <property type="term" value="F:protein histidine kinase activity"/>
    <property type="evidence" value="ECO:0007669"/>
    <property type="project" value="UniProtKB-EC"/>
</dbReference>
<dbReference type="PANTHER" id="PTHR41523:SF8">
    <property type="entry name" value="ETHYLENE RESPONSE SENSOR PROTEIN"/>
    <property type="match status" value="1"/>
</dbReference>
<evidence type="ECO:0000256" key="5">
    <source>
        <dbReference type="ARBA" id="ARBA00022741"/>
    </source>
</evidence>
<dbReference type="SMART" id="SM00387">
    <property type="entry name" value="HATPase_c"/>
    <property type="match status" value="1"/>
</dbReference>
<dbReference type="InterPro" id="IPR038424">
    <property type="entry name" value="H_kinase_PdtaS_GAF_sf"/>
</dbReference>
<dbReference type="InterPro" id="IPR005467">
    <property type="entry name" value="His_kinase_dom"/>
</dbReference>
<evidence type="ECO:0000313" key="9">
    <source>
        <dbReference type="EMBL" id="VYS97872.1"/>
    </source>
</evidence>